<dbReference type="InterPro" id="IPR000477">
    <property type="entry name" value="RT_dom"/>
</dbReference>
<dbReference type="InterPro" id="IPR002156">
    <property type="entry name" value="RNaseH_domain"/>
</dbReference>
<dbReference type="KEGG" id="dosa:Os07g0613900"/>
<dbReference type="Pfam" id="PF13456">
    <property type="entry name" value="RVT_3"/>
    <property type="match status" value="1"/>
</dbReference>
<feature type="domain" description="RNase H type-1" evidence="3">
    <location>
        <begin position="1344"/>
        <end position="1451"/>
    </location>
</feature>
<dbReference type="SUPFAM" id="SSF53098">
    <property type="entry name" value="Ribonuclease H-like"/>
    <property type="match status" value="1"/>
</dbReference>
<dbReference type="InterPro" id="IPR036691">
    <property type="entry name" value="Endo/exonu/phosph_ase_sf"/>
</dbReference>
<feature type="region of interest" description="Disordered" evidence="1">
    <location>
        <begin position="280"/>
        <end position="306"/>
    </location>
</feature>
<feature type="domain" description="Reverse transcriptase zinc-binding" evidence="4">
    <location>
        <begin position="1142"/>
        <end position="1242"/>
    </location>
</feature>
<feature type="domain" description="Reverse transcriptase" evidence="2">
    <location>
        <begin position="745"/>
        <end position="862"/>
    </location>
</feature>
<dbReference type="SUPFAM" id="SSF56219">
    <property type="entry name" value="DNase I-like"/>
    <property type="match status" value="1"/>
</dbReference>
<dbReference type="Gene3D" id="3.60.10.10">
    <property type="entry name" value="Endonuclease/exonuclease/phosphatase"/>
    <property type="match status" value="1"/>
</dbReference>
<dbReference type="Gene3D" id="3.30.420.10">
    <property type="entry name" value="Ribonuclease H-like superfamily/Ribonuclease H"/>
    <property type="match status" value="1"/>
</dbReference>
<dbReference type="GO" id="GO:0004523">
    <property type="term" value="F:RNA-DNA hybrid ribonuclease activity"/>
    <property type="evidence" value="ECO:0007669"/>
    <property type="project" value="InterPro"/>
</dbReference>
<evidence type="ECO:0000259" key="3">
    <source>
        <dbReference type="Pfam" id="PF13456"/>
    </source>
</evidence>
<dbReference type="InterPro" id="IPR044730">
    <property type="entry name" value="RNase_H-like_dom_plant"/>
</dbReference>
<reference evidence="5 6" key="1">
    <citation type="journal article" date="2005" name="Nature">
        <title>The map-based sequence of the rice genome.</title>
        <authorList>
            <consortium name="International rice genome sequencing project (IRGSP)"/>
            <person name="Matsumoto T."/>
            <person name="Wu J."/>
            <person name="Kanamori H."/>
            <person name="Katayose Y."/>
            <person name="Fujisawa M."/>
            <person name="Namiki N."/>
            <person name="Mizuno H."/>
            <person name="Yamamoto K."/>
            <person name="Antonio B.A."/>
            <person name="Baba T."/>
            <person name="Sakata K."/>
            <person name="Nagamura Y."/>
            <person name="Aoki H."/>
            <person name="Arikawa K."/>
            <person name="Arita K."/>
            <person name="Bito T."/>
            <person name="Chiden Y."/>
            <person name="Fujitsuka N."/>
            <person name="Fukunaka R."/>
            <person name="Hamada M."/>
            <person name="Harada C."/>
            <person name="Hayashi A."/>
            <person name="Hijishita S."/>
            <person name="Honda M."/>
            <person name="Hosokawa S."/>
            <person name="Ichikawa Y."/>
            <person name="Idonuma A."/>
            <person name="Iijima M."/>
            <person name="Ikeda M."/>
            <person name="Ikeno M."/>
            <person name="Ito K."/>
            <person name="Ito S."/>
            <person name="Ito T."/>
            <person name="Ito Y."/>
            <person name="Ito Y."/>
            <person name="Iwabuchi A."/>
            <person name="Kamiya K."/>
            <person name="Karasawa W."/>
            <person name="Kurita K."/>
            <person name="Katagiri S."/>
            <person name="Kikuta A."/>
            <person name="Kobayashi H."/>
            <person name="Kobayashi N."/>
            <person name="Machita K."/>
            <person name="Maehara T."/>
            <person name="Masukawa M."/>
            <person name="Mizubayashi T."/>
            <person name="Mukai Y."/>
            <person name="Nagasaki H."/>
            <person name="Nagata Y."/>
            <person name="Naito S."/>
            <person name="Nakashima M."/>
            <person name="Nakama Y."/>
            <person name="Nakamichi Y."/>
            <person name="Nakamura M."/>
            <person name="Meguro A."/>
            <person name="Negishi M."/>
            <person name="Ohta I."/>
            <person name="Ohta T."/>
            <person name="Okamoto M."/>
            <person name="Ono N."/>
            <person name="Saji S."/>
            <person name="Sakaguchi M."/>
            <person name="Sakai K."/>
            <person name="Shibata M."/>
            <person name="Shimokawa T."/>
            <person name="Song J."/>
            <person name="Takazaki Y."/>
            <person name="Terasawa K."/>
            <person name="Tsugane M."/>
            <person name="Tsuji K."/>
            <person name="Ueda S."/>
            <person name="Waki K."/>
            <person name="Yamagata H."/>
            <person name="Yamamoto M."/>
            <person name="Yamamoto S."/>
            <person name="Yamane H."/>
            <person name="Yoshiki S."/>
            <person name="Yoshihara R."/>
            <person name="Yukawa K."/>
            <person name="Zhong H."/>
            <person name="Yano M."/>
            <person name="Yuan Q."/>
            <person name="Ouyang S."/>
            <person name="Liu J."/>
            <person name="Jones K.M."/>
            <person name="Gansberger K."/>
            <person name="Moffat K."/>
            <person name="Hill J."/>
            <person name="Bera J."/>
            <person name="Fadrosh D."/>
            <person name="Jin S."/>
            <person name="Johri S."/>
            <person name="Kim M."/>
            <person name="Overton L."/>
            <person name="Reardon M."/>
            <person name="Tsitrin T."/>
            <person name="Vuong H."/>
            <person name="Weaver B."/>
            <person name="Ciecko A."/>
            <person name="Tallon L."/>
            <person name="Jackson J."/>
            <person name="Pai G."/>
            <person name="Aken S.V."/>
            <person name="Utterback T."/>
            <person name="Reidmuller S."/>
            <person name="Feldblyum T."/>
            <person name="Hsiao J."/>
            <person name="Zismann V."/>
            <person name="Iobst S."/>
            <person name="de Vazeille A.R."/>
            <person name="Buell C.R."/>
            <person name="Ying K."/>
            <person name="Li Y."/>
            <person name="Lu T."/>
            <person name="Huang Y."/>
            <person name="Zhao Q."/>
            <person name="Feng Q."/>
            <person name="Zhang L."/>
            <person name="Zhu J."/>
            <person name="Weng Q."/>
            <person name="Mu J."/>
            <person name="Lu Y."/>
            <person name="Fan D."/>
            <person name="Liu Y."/>
            <person name="Guan J."/>
            <person name="Zhang Y."/>
            <person name="Yu S."/>
            <person name="Liu X."/>
            <person name="Zhang Y."/>
            <person name="Hong G."/>
            <person name="Han B."/>
            <person name="Choisne N."/>
            <person name="Demange N."/>
            <person name="Orjeda G."/>
            <person name="Samain S."/>
            <person name="Cattolico L."/>
            <person name="Pelletier E."/>
            <person name="Couloux A."/>
            <person name="Segurens B."/>
            <person name="Wincker P."/>
            <person name="D'Hont A."/>
            <person name="Scarpelli C."/>
            <person name="Weissenbach J."/>
            <person name="Salanoubat M."/>
            <person name="Quetier F."/>
            <person name="Yu Y."/>
            <person name="Kim H.R."/>
            <person name="Rambo T."/>
            <person name="Currie J."/>
            <person name="Collura K."/>
            <person name="Luo M."/>
            <person name="Yang T."/>
            <person name="Ammiraju J.S.S."/>
            <person name="Engler F."/>
            <person name="Soderlund C."/>
            <person name="Wing R.A."/>
            <person name="Palmer L.E."/>
            <person name="de la Bastide M."/>
            <person name="Spiegel L."/>
            <person name="Nascimento L."/>
            <person name="Zutavern T."/>
            <person name="O'Shaughnessy A."/>
            <person name="Dike S."/>
            <person name="Dedhia N."/>
            <person name="Preston R."/>
            <person name="Balija V."/>
            <person name="McCombie W.R."/>
            <person name="Chow T."/>
            <person name="Chen H."/>
            <person name="Chung M."/>
            <person name="Chen C."/>
            <person name="Shaw J."/>
            <person name="Wu H."/>
            <person name="Hsiao K."/>
            <person name="Chao Y."/>
            <person name="Chu M."/>
            <person name="Cheng C."/>
            <person name="Hour A."/>
            <person name="Lee P."/>
            <person name="Lin S."/>
            <person name="Lin Y."/>
            <person name="Liou J."/>
            <person name="Liu S."/>
            <person name="Hsing Y."/>
            <person name="Raghuvanshi S."/>
            <person name="Mohanty A."/>
            <person name="Bharti A.K."/>
            <person name="Gaur A."/>
            <person name="Gupta V."/>
            <person name="Kumar D."/>
            <person name="Ravi V."/>
            <person name="Vij S."/>
            <person name="Kapur A."/>
            <person name="Khurana P."/>
            <person name="Khurana P."/>
            <person name="Khurana J.P."/>
            <person name="Tyagi A.K."/>
            <person name="Gaikwad K."/>
            <person name="Singh A."/>
            <person name="Dalal V."/>
            <person name="Srivastava S."/>
            <person name="Dixit A."/>
            <person name="Pal A.K."/>
            <person name="Ghazi I.A."/>
            <person name="Yadav M."/>
            <person name="Pandit A."/>
            <person name="Bhargava A."/>
            <person name="Sureshbabu K."/>
            <person name="Batra K."/>
            <person name="Sharma T.R."/>
            <person name="Mohapatra T."/>
            <person name="Singh N.K."/>
            <person name="Messing J."/>
            <person name="Nelson A.B."/>
            <person name="Fuks G."/>
            <person name="Kavchok S."/>
            <person name="Keizer G."/>
            <person name="Linton E."/>
            <person name="Llaca V."/>
            <person name="Song R."/>
            <person name="Tanyolac B."/>
            <person name="Young S."/>
            <person name="Ho-Il K."/>
            <person name="Hahn J.H."/>
            <person name="Sangsakoo G."/>
            <person name="Vanavichit A."/>
            <person name="de Mattos Luiz.A.T."/>
            <person name="Zimmer P.D."/>
            <person name="Malone G."/>
            <person name="Dellagostin O."/>
            <person name="de Oliveira A.C."/>
            <person name="Bevan M."/>
            <person name="Bancroft I."/>
            <person name="Minx P."/>
            <person name="Cordum H."/>
            <person name="Wilson R."/>
            <person name="Cheng Z."/>
            <person name="Jin W."/>
            <person name="Jiang J."/>
            <person name="Leong S.A."/>
            <person name="Iwama H."/>
            <person name="Gojobori T."/>
            <person name="Itoh T."/>
            <person name="Niimura Y."/>
            <person name="Fujii Y."/>
            <person name="Habara T."/>
            <person name="Sakai H."/>
            <person name="Sato Y."/>
            <person name="Wilson G."/>
            <person name="Kumar K."/>
            <person name="McCouch S."/>
            <person name="Juretic N."/>
            <person name="Hoen D."/>
            <person name="Wright S."/>
            <person name="Bruskiewich R."/>
            <person name="Bureau T."/>
            <person name="Miyao A."/>
            <person name="Hirochika H."/>
            <person name="Nishikawa T."/>
            <person name="Kadowaki K."/>
            <person name="Sugiura M."/>
            <person name="Burr B."/>
            <person name="Sasaki T."/>
        </authorList>
    </citation>
    <scope>NUCLEOTIDE SEQUENCE [LARGE SCALE GENOMIC DNA]</scope>
    <source>
        <strain evidence="6">cv. Nipponbare</strain>
    </source>
</reference>
<evidence type="ECO:0000256" key="1">
    <source>
        <dbReference type="SAM" id="MobiDB-lite"/>
    </source>
</evidence>
<reference evidence="6" key="2">
    <citation type="journal article" date="2008" name="Nucleic Acids Res.">
        <title>The rice annotation project database (RAP-DB): 2008 update.</title>
        <authorList>
            <consortium name="The rice annotation project (RAP)"/>
        </authorList>
    </citation>
    <scope>GENOME REANNOTATION</scope>
    <source>
        <strain evidence="6">cv. Nipponbare</strain>
    </source>
</reference>
<name>Q0D4Q0_ORYSJ</name>
<dbReference type="Pfam" id="PF13966">
    <property type="entry name" value="zf-RVT"/>
    <property type="match status" value="1"/>
</dbReference>
<proteinExistence type="predicted"/>
<feature type="region of interest" description="Disordered" evidence="1">
    <location>
        <begin position="177"/>
        <end position="209"/>
    </location>
</feature>
<sequence>MEAMQALMKRMQLSEAEKKGIRICEAESGSMGSGDPKAIGKGNNVQRSRREPFPVYLSSASGKRHALEDGPWMFGKDLVIVVDYDESKVLEEMVFAFVPIWIRASKMPLCMMNKAIGRAIGGEVGEFMRMESEKDGTAVGQFLRIKHTDKVCSVQLKEGEEQRYSKKLRFIPEKRRRKDSGAVVTGREARNGEEEEVTSPVKKSVQMHKPEQAKKALFSIEKEMVSAGKNQPQGGEIGGEMLKPAQHDRVQEKADAQGKYMENNAMQPMHVDGGAAQGEVPSGVKGPGGSKQKTFKRMTRETREKKLDKRRMQCLRWMLGLVNMVVKDCEGQGRGGIAVLWRRRIDVSLRSMSKYHIDVDIEEGGGGSWRFIGVYGEAQSDLRFKTWDTLRSLAMNPAQPWLMAGDFNEILVAAEKQGGRPKCQAQMDKFRDTLADCGLIDIGFEGDMFTWRNNSHTEEGYIREHLDRAVANQEWRVKFPSFRVVNGDPRHSDHRPVIITTCGGRKGVMQRGSSSFRFEAAWLAEEKCREVVSENWEMASTLAEGCDECGEGGSFRGNICKEKVVKEGVLKYKLEKLEEQVDTYWRQRAHVAWLQKGDRNTSFFHATCSERKRSNRIGRLKKEDGSWVESEEEKKSFIMQYFKNMFQSNGCQHPERLLSKVKKKVTEEMNECLMAEFIVEEIKTSIDSIGDLKAPGPDGMPAVFYKNFWDVVGGKVTSEVLDILNGGQMPLGWNETTIVLIPKVKQPEQIKDLRPISLRNVLYKIVSKVLANRVKKVLPDVISQSQSAFVPGHLISDNILIAYEQTHCLRHKRTGNVGFAALKLDMSKAYDRVEWEFLSEMMIKLGFNQIEVMHSSYKVYKECSGQMINKDKSAVMFSQNTSRAKKEEFMRELNLQRETVNDRIWQRIQGWKEKLSRTGKEVLIKAVAQAIPTFAMGCFDLTKDICEQISKMIARYWWSNQEKENKMHWLSWEKLTEPKWAGGLGFRDIHAFNLAMLAKQGWRLIQNPESLCAQVLKAKYYPSGNIFSAKKCANMSYTWRSICRGLLTLRDGMIWRVGNGAAINIWSDPWIPSDHTRRPITPRGRNLVTRVEELIDPSTGSWDVELLTQTFWPEDVNMIRTIPVHIEMDDMLAWHYDEKGLFSVKSAYKVQRDGELQRRKRGSAGLSNGSTEREMYWKKVWKMQLPGKVKHFIWRFSHNILALRVNLQQRGMDLDSRCIICNRMNEDAGHLFFKCKKVKKVWQENNLEILRQELAEKRSGREVMETVFNRPAKEILLASITLWQWWSERNRVQEGERGRSPSELGFIIAALAEEYMKLNKKDSKRAPSRNEKWSRTDQGVMKINTDGAFDPFTRTGGWGFAIRDHSGKVVKSGAGKVQILMNAFHAEALACAAGIRAASECGMQRVTAETDSTMLKSALEKNTFASSALGGIICEIKNFVNFAFLSFNVSYCP</sequence>
<evidence type="ECO:0000313" key="5">
    <source>
        <dbReference type="EMBL" id="BAF22173.1"/>
    </source>
</evidence>
<dbReference type="PANTHER" id="PTHR33116:SF86">
    <property type="entry name" value="REVERSE TRANSCRIPTASE DOMAIN-CONTAINING PROTEIN"/>
    <property type="match status" value="1"/>
</dbReference>
<dbReference type="Pfam" id="PF00078">
    <property type="entry name" value="RVT_1"/>
    <property type="match status" value="1"/>
</dbReference>
<gene>
    <name evidence="5" type="ordered locus">Os07g0613900</name>
</gene>
<dbReference type="Proteomes" id="UP000000763">
    <property type="component" value="Chromosome 7"/>
</dbReference>
<dbReference type="InterPro" id="IPR036397">
    <property type="entry name" value="RNaseH_sf"/>
</dbReference>
<dbReference type="CDD" id="cd06222">
    <property type="entry name" value="RNase_H_like"/>
    <property type="match status" value="1"/>
</dbReference>
<protein>
    <submittedName>
        <fullName evidence="5">Os07g0613900 protein</fullName>
    </submittedName>
</protein>
<dbReference type="EMBL" id="AP008213">
    <property type="protein sequence ID" value="BAF22173.1"/>
    <property type="molecule type" value="Genomic_DNA"/>
</dbReference>
<evidence type="ECO:0000313" key="6">
    <source>
        <dbReference type="Proteomes" id="UP000000763"/>
    </source>
</evidence>
<evidence type="ECO:0000259" key="4">
    <source>
        <dbReference type="Pfam" id="PF13966"/>
    </source>
</evidence>
<organism evidence="5 6">
    <name type="scientific">Oryza sativa subsp. japonica</name>
    <name type="common">Rice</name>
    <dbReference type="NCBI Taxonomy" id="39947"/>
    <lineage>
        <taxon>Eukaryota</taxon>
        <taxon>Viridiplantae</taxon>
        <taxon>Streptophyta</taxon>
        <taxon>Embryophyta</taxon>
        <taxon>Tracheophyta</taxon>
        <taxon>Spermatophyta</taxon>
        <taxon>Magnoliopsida</taxon>
        <taxon>Liliopsida</taxon>
        <taxon>Poales</taxon>
        <taxon>Poaceae</taxon>
        <taxon>BOP clade</taxon>
        <taxon>Oryzoideae</taxon>
        <taxon>Oryzeae</taxon>
        <taxon>Oryzinae</taxon>
        <taxon>Oryza</taxon>
        <taxon>Oryza sativa</taxon>
    </lineage>
</organism>
<evidence type="ECO:0000259" key="2">
    <source>
        <dbReference type="Pfam" id="PF00078"/>
    </source>
</evidence>
<accession>Q0D4Q0</accession>
<dbReference type="GO" id="GO:0003676">
    <property type="term" value="F:nucleic acid binding"/>
    <property type="evidence" value="ECO:0007669"/>
    <property type="project" value="InterPro"/>
</dbReference>
<dbReference type="InterPro" id="IPR026960">
    <property type="entry name" value="RVT-Znf"/>
</dbReference>
<dbReference type="CDD" id="cd01650">
    <property type="entry name" value="RT_nLTR_like"/>
    <property type="match status" value="1"/>
</dbReference>
<dbReference type="PANTHER" id="PTHR33116">
    <property type="entry name" value="REVERSE TRANSCRIPTASE ZINC-BINDING DOMAIN-CONTAINING PROTEIN-RELATED-RELATED"/>
    <property type="match status" value="1"/>
</dbReference>
<dbReference type="InterPro" id="IPR012337">
    <property type="entry name" value="RNaseH-like_sf"/>
</dbReference>